<dbReference type="RefSeq" id="WP_285973479.1">
    <property type="nucleotide sequence ID" value="NZ_CP127294.1"/>
</dbReference>
<reference evidence="1 2" key="1">
    <citation type="submission" date="2023-06" db="EMBL/GenBank/DDBJ databases">
        <authorList>
            <person name="Oyuntsetseg B."/>
            <person name="Kim S.B."/>
        </authorList>
    </citation>
    <scope>NUCLEOTIDE SEQUENCE [LARGE SCALE GENOMIC DNA]</scope>
    <source>
        <strain evidence="1 2">2-15</strain>
    </source>
</reference>
<organism evidence="1 2">
    <name type="scientific">Amycolatopsis carbonis</name>
    <dbReference type="NCBI Taxonomy" id="715471"/>
    <lineage>
        <taxon>Bacteria</taxon>
        <taxon>Bacillati</taxon>
        <taxon>Actinomycetota</taxon>
        <taxon>Actinomycetes</taxon>
        <taxon>Pseudonocardiales</taxon>
        <taxon>Pseudonocardiaceae</taxon>
        <taxon>Amycolatopsis</taxon>
    </lineage>
</organism>
<keyword evidence="2" id="KW-1185">Reference proteome</keyword>
<dbReference type="KEGG" id="acab:QRX50_20170"/>
<dbReference type="Proteomes" id="UP001236014">
    <property type="component" value="Chromosome"/>
</dbReference>
<name>A0A9Y2MY02_9PSEU</name>
<accession>A0A9Y2MY02</accession>
<dbReference type="EMBL" id="CP127294">
    <property type="protein sequence ID" value="WIX82916.1"/>
    <property type="molecule type" value="Genomic_DNA"/>
</dbReference>
<sequence length="275" mass="29697">MMIQAQRRHFVLCIVAVCAVACVVVAGYSGIGGSVAQASHTNTGSSDLITPADEELENNAEQLLVEKCMIYAGFQTWPRVKLAATPQNLYPYVIDDVQWARRHGFGSDIQQSNAQTAAADPNVRYFSGLSDIDRKRATTALNGPLLLSSDASRVTVAVPSGGSMSRSTQGCTSESEQELYGNLADWFRVDATGASLNMVRYRMVINDATYVATVKRWASCMDRTGYHHVSPSEAMAAFIGPAVTPTRQVEQRALEISTATAEASCSEQTSLRDVS</sequence>
<evidence type="ECO:0000313" key="1">
    <source>
        <dbReference type="EMBL" id="WIX82916.1"/>
    </source>
</evidence>
<evidence type="ECO:0000313" key="2">
    <source>
        <dbReference type="Proteomes" id="UP001236014"/>
    </source>
</evidence>
<dbReference type="AlphaFoldDB" id="A0A9Y2MY02"/>
<proteinExistence type="predicted"/>
<protein>
    <submittedName>
        <fullName evidence="1">Uncharacterized protein</fullName>
    </submittedName>
</protein>
<gene>
    <name evidence="1" type="ORF">QRX50_20170</name>
</gene>